<gene>
    <name evidence="1" type="ORF">EVAR_90330_1</name>
</gene>
<comment type="caution">
    <text evidence="1">The sequence shown here is derived from an EMBL/GenBank/DDBJ whole genome shotgun (WGS) entry which is preliminary data.</text>
</comment>
<sequence length="124" mass="14051">MPKQSRAVVADGVKCDGPAYDADKKSTLEAGVSSPFQRLSAEFFNSIIQLRWFNALDASKGATPAMFSERRIDAGRRTGDFTVAPPRRQWPKTVYKIKMIKFFCVDERRLVPPKRPHEAETFNT</sequence>
<evidence type="ECO:0000313" key="1">
    <source>
        <dbReference type="EMBL" id="GBP75161.1"/>
    </source>
</evidence>
<organism evidence="1 2">
    <name type="scientific">Eumeta variegata</name>
    <name type="common">Bagworm moth</name>
    <name type="synonym">Eumeta japonica</name>
    <dbReference type="NCBI Taxonomy" id="151549"/>
    <lineage>
        <taxon>Eukaryota</taxon>
        <taxon>Metazoa</taxon>
        <taxon>Ecdysozoa</taxon>
        <taxon>Arthropoda</taxon>
        <taxon>Hexapoda</taxon>
        <taxon>Insecta</taxon>
        <taxon>Pterygota</taxon>
        <taxon>Neoptera</taxon>
        <taxon>Endopterygota</taxon>
        <taxon>Lepidoptera</taxon>
        <taxon>Glossata</taxon>
        <taxon>Ditrysia</taxon>
        <taxon>Tineoidea</taxon>
        <taxon>Psychidae</taxon>
        <taxon>Oiketicinae</taxon>
        <taxon>Eumeta</taxon>
    </lineage>
</organism>
<name>A0A4C1YFK9_EUMVA</name>
<accession>A0A4C1YFK9</accession>
<protein>
    <submittedName>
        <fullName evidence="1">Uncharacterized protein</fullName>
    </submittedName>
</protein>
<reference evidence="1 2" key="1">
    <citation type="journal article" date="2019" name="Commun. Biol.">
        <title>The bagworm genome reveals a unique fibroin gene that provides high tensile strength.</title>
        <authorList>
            <person name="Kono N."/>
            <person name="Nakamura H."/>
            <person name="Ohtoshi R."/>
            <person name="Tomita M."/>
            <person name="Numata K."/>
            <person name="Arakawa K."/>
        </authorList>
    </citation>
    <scope>NUCLEOTIDE SEQUENCE [LARGE SCALE GENOMIC DNA]</scope>
</reference>
<evidence type="ECO:0000313" key="2">
    <source>
        <dbReference type="Proteomes" id="UP000299102"/>
    </source>
</evidence>
<dbReference type="EMBL" id="BGZK01001238">
    <property type="protein sequence ID" value="GBP75161.1"/>
    <property type="molecule type" value="Genomic_DNA"/>
</dbReference>
<dbReference type="Proteomes" id="UP000299102">
    <property type="component" value="Unassembled WGS sequence"/>
</dbReference>
<proteinExistence type="predicted"/>
<dbReference type="AlphaFoldDB" id="A0A4C1YFK9"/>
<keyword evidence="2" id="KW-1185">Reference proteome</keyword>